<sequence>MRLTLRLFSNTTFARKPRSKMAQNLPKLPDWEQVSTNIVRILGGNPSKFTLQGTNTYLLGQGSKRLLIDTGEGKKQWTDTLRTVLEDHKASVSTCILTHWHHDHVGGVKDLESLGPVKVYKAQPSLNPDAILDPDRVHDISNGQRFRTDTGNGTFEIEAVHTPGHAKDHMCFLITSSPDPSEIGSLFTADNVLGHGTAVFEDLATYLDSLHLMKSRVAATASAGAGKAYPGHGAVIDDATAKIDEYIGHRRMREEEALNVLRYGTVKPPGTSSAAHDSITSYGESDSETEKPVGLGKEVTVGKEWASMEMVKVIYRHYPESLYQPAEFGLLMVLEKLKKDGKVVKTEGGKWRVSEKATL</sequence>
<evidence type="ECO:0000256" key="2">
    <source>
        <dbReference type="ARBA" id="ARBA00006759"/>
    </source>
</evidence>
<dbReference type="CDD" id="cd07722">
    <property type="entry name" value="LACTB2-like_MBL-fold"/>
    <property type="match status" value="1"/>
</dbReference>
<dbReference type="PANTHER" id="PTHR23131:SF0">
    <property type="entry name" value="ENDORIBONUCLEASE LACTB2"/>
    <property type="match status" value="1"/>
</dbReference>
<evidence type="ECO:0000313" key="8">
    <source>
        <dbReference type="EMBL" id="KIV82450.1"/>
    </source>
</evidence>
<organism evidence="8 9">
    <name type="scientific">Exophiala sideris</name>
    <dbReference type="NCBI Taxonomy" id="1016849"/>
    <lineage>
        <taxon>Eukaryota</taxon>
        <taxon>Fungi</taxon>
        <taxon>Dikarya</taxon>
        <taxon>Ascomycota</taxon>
        <taxon>Pezizomycotina</taxon>
        <taxon>Eurotiomycetes</taxon>
        <taxon>Chaetothyriomycetidae</taxon>
        <taxon>Chaetothyriales</taxon>
        <taxon>Herpotrichiellaceae</taxon>
        <taxon>Exophiala</taxon>
    </lineage>
</organism>
<dbReference type="HOGENOM" id="CLU_048478_1_3_1"/>
<dbReference type="InterPro" id="IPR001279">
    <property type="entry name" value="Metallo-B-lactamas"/>
</dbReference>
<keyword evidence="3" id="KW-0479">Metal-binding</keyword>
<dbReference type="STRING" id="1016849.A0A0D1W146"/>
<evidence type="ECO:0000256" key="4">
    <source>
        <dbReference type="ARBA" id="ARBA00022801"/>
    </source>
</evidence>
<evidence type="ECO:0000256" key="6">
    <source>
        <dbReference type="SAM" id="MobiDB-lite"/>
    </source>
</evidence>
<evidence type="ECO:0000256" key="1">
    <source>
        <dbReference type="ARBA" id="ARBA00001947"/>
    </source>
</evidence>
<dbReference type="SUPFAM" id="SSF56281">
    <property type="entry name" value="Metallo-hydrolase/oxidoreductase"/>
    <property type="match status" value="1"/>
</dbReference>
<evidence type="ECO:0000313" key="9">
    <source>
        <dbReference type="Proteomes" id="UP000053599"/>
    </source>
</evidence>
<dbReference type="InterPro" id="IPR041516">
    <property type="entry name" value="LACTB2_WH"/>
</dbReference>
<dbReference type="PANTHER" id="PTHR23131">
    <property type="entry name" value="ENDORIBONUCLEASE LACTB2"/>
    <property type="match status" value="1"/>
</dbReference>
<feature type="compositionally biased region" description="Polar residues" evidence="6">
    <location>
        <begin position="270"/>
        <end position="284"/>
    </location>
</feature>
<comment type="similarity">
    <text evidence="2">Belongs to the metallo-beta-lactamase superfamily. Glyoxalase II family.</text>
</comment>
<dbReference type="OrthoDB" id="17458at2759"/>
<dbReference type="Gene3D" id="1.10.10.10">
    <property type="entry name" value="Winged helix-like DNA-binding domain superfamily/Winged helix DNA-binding domain"/>
    <property type="match status" value="1"/>
</dbReference>
<dbReference type="AlphaFoldDB" id="A0A0D1W146"/>
<name>A0A0D1W146_9EURO</name>
<dbReference type="Proteomes" id="UP000053599">
    <property type="component" value="Unassembled WGS sequence"/>
</dbReference>
<dbReference type="InterPro" id="IPR036388">
    <property type="entry name" value="WH-like_DNA-bd_sf"/>
</dbReference>
<gene>
    <name evidence="8" type="ORF">PV11_04563</name>
</gene>
<reference evidence="8 9" key="1">
    <citation type="submission" date="2015-01" db="EMBL/GenBank/DDBJ databases">
        <title>The Genome Sequence of Exophiala sideris CBS121828.</title>
        <authorList>
            <consortium name="The Broad Institute Genomics Platform"/>
            <person name="Cuomo C."/>
            <person name="de Hoog S."/>
            <person name="Gorbushina A."/>
            <person name="Stielow B."/>
            <person name="Teixiera M."/>
            <person name="Abouelleil A."/>
            <person name="Chapman S.B."/>
            <person name="Priest M."/>
            <person name="Young S.K."/>
            <person name="Wortman J."/>
            <person name="Nusbaum C."/>
            <person name="Birren B."/>
        </authorList>
    </citation>
    <scope>NUCLEOTIDE SEQUENCE [LARGE SCALE GENOMIC DNA]</scope>
    <source>
        <strain evidence="8 9">CBS 121828</strain>
    </source>
</reference>
<dbReference type="InterPro" id="IPR050662">
    <property type="entry name" value="Sec-metab_biosynth-thioest"/>
</dbReference>
<dbReference type="Pfam" id="PF00753">
    <property type="entry name" value="Lactamase_B"/>
    <property type="match status" value="1"/>
</dbReference>
<dbReference type="FunFam" id="3.60.15.10:FF:000041">
    <property type="entry name" value="Metallo-beta-lactamase domain protein"/>
    <property type="match status" value="1"/>
</dbReference>
<protein>
    <recommendedName>
        <fullName evidence="7">Metallo-beta-lactamase domain-containing protein</fullName>
    </recommendedName>
</protein>
<dbReference type="InterPro" id="IPR036866">
    <property type="entry name" value="RibonucZ/Hydroxyglut_hydro"/>
</dbReference>
<keyword evidence="4" id="KW-0378">Hydrolase</keyword>
<evidence type="ECO:0000259" key="7">
    <source>
        <dbReference type="SMART" id="SM00849"/>
    </source>
</evidence>
<dbReference type="EMBL" id="KN846952">
    <property type="protein sequence ID" value="KIV82450.1"/>
    <property type="molecule type" value="Genomic_DNA"/>
</dbReference>
<evidence type="ECO:0000256" key="3">
    <source>
        <dbReference type="ARBA" id="ARBA00022723"/>
    </source>
</evidence>
<feature type="region of interest" description="Disordered" evidence="6">
    <location>
        <begin position="269"/>
        <end position="294"/>
    </location>
</feature>
<dbReference type="Pfam" id="PF17778">
    <property type="entry name" value="WHD_BLACT"/>
    <property type="match status" value="1"/>
</dbReference>
<dbReference type="GO" id="GO:0046872">
    <property type="term" value="F:metal ion binding"/>
    <property type="evidence" value="ECO:0007669"/>
    <property type="project" value="UniProtKB-KW"/>
</dbReference>
<proteinExistence type="inferred from homology"/>
<dbReference type="InterPro" id="IPR047921">
    <property type="entry name" value="LACTB2-like_MBL-fold"/>
</dbReference>
<dbReference type="GO" id="GO:0016787">
    <property type="term" value="F:hydrolase activity"/>
    <property type="evidence" value="ECO:0007669"/>
    <property type="project" value="UniProtKB-KW"/>
</dbReference>
<accession>A0A0D1W146</accession>
<keyword evidence="5" id="KW-0862">Zinc</keyword>
<dbReference type="SMART" id="SM00849">
    <property type="entry name" value="Lactamase_B"/>
    <property type="match status" value="1"/>
</dbReference>
<comment type="cofactor">
    <cofactor evidence="1">
        <name>Zn(2+)</name>
        <dbReference type="ChEBI" id="CHEBI:29105"/>
    </cofactor>
</comment>
<dbReference type="GO" id="GO:0044550">
    <property type="term" value="P:secondary metabolite biosynthetic process"/>
    <property type="evidence" value="ECO:0007669"/>
    <property type="project" value="UniProtKB-ARBA"/>
</dbReference>
<feature type="domain" description="Metallo-beta-lactamase" evidence="7">
    <location>
        <begin position="53"/>
        <end position="232"/>
    </location>
</feature>
<evidence type="ECO:0000256" key="5">
    <source>
        <dbReference type="ARBA" id="ARBA00022833"/>
    </source>
</evidence>
<dbReference type="Gene3D" id="3.60.15.10">
    <property type="entry name" value="Ribonuclease Z/Hydroxyacylglutathione hydrolase-like"/>
    <property type="match status" value="1"/>
</dbReference>